<sequence>MKHLKLSILFLFVTFITACSMIKINTTTTTFYTPEFTSSGNIAVIPADIENSHSLEFAHYKQKIEEKLRLSGYSIAANSNTAEYIAIVAYGIDEGETSIISTPIFSSPNALHGGRLANPKHRYSMPRYHRRVVGTSTSSITTYNRALALDIVEAASLKSGSEDNAKKVYESRVKSVGECDVVAGVFNELLKAMFINFPGENGQTITAKIPYDGQC</sequence>
<evidence type="ECO:0008006" key="3">
    <source>
        <dbReference type="Google" id="ProtNLM"/>
    </source>
</evidence>
<dbReference type="PROSITE" id="PS51257">
    <property type="entry name" value="PROKAR_LIPOPROTEIN"/>
    <property type="match status" value="1"/>
</dbReference>
<comment type="caution">
    <text evidence="1">The sequence shown here is derived from an EMBL/GenBank/DDBJ whole genome shotgun (WGS) entry which is preliminary data.</text>
</comment>
<accession>A0ABU9HA00</accession>
<dbReference type="RefSeq" id="WP_341627277.1">
    <property type="nucleotide sequence ID" value="NZ_JBAKBA010000009.1"/>
</dbReference>
<keyword evidence="2" id="KW-1185">Reference proteome</keyword>
<name>A0ABU9HA00_9GAMM</name>
<reference evidence="1 2" key="1">
    <citation type="submission" date="2024-02" db="EMBL/GenBank/DDBJ databases">
        <title>Bacteria isolated from the canopy kelp, Nereocystis luetkeana.</title>
        <authorList>
            <person name="Pfister C.A."/>
            <person name="Younker I.T."/>
            <person name="Light S.H."/>
        </authorList>
    </citation>
    <scope>NUCLEOTIDE SEQUENCE [LARGE SCALE GENOMIC DNA]</scope>
    <source>
        <strain evidence="1 2">TI.2.07</strain>
    </source>
</reference>
<organism evidence="1 2">
    <name type="scientific">Psychromonas arctica</name>
    <dbReference type="NCBI Taxonomy" id="168275"/>
    <lineage>
        <taxon>Bacteria</taxon>
        <taxon>Pseudomonadati</taxon>
        <taxon>Pseudomonadota</taxon>
        <taxon>Gammaproteobacteria</taxon>
        <taxon>Alteromonadales</taxon>
        <taxon>Psychromonadaceae</taxon>
        <taxon>Psychromonas</taxon>
    </lineage>
</organism>
<gene>
    <name evidence="1" type="ORF">V6255_05700</name>
</gene>
<evidence type="ECO:0000313" key="2">
    <source>
        <dbReference type="Proteomes" id="UP001366060"/>
    </source>
</evidence>
<evidence type="ECO:0000313" key="1">
    <source>
        <dbReference type="EMBL" id="MEL0658633.1"/>
    </source>
</evidence>
<dbReference type="Proteomes" id="UP001366060">
    <property type="component" value="Unassembled WGS sequence"/>
</dbReference>
<dbReference type="EMBL" id="JBAKBA010000009">
    <property type="protein sequence ID" value="MEL0658633.1"/>
    <property type="molecule type" value="Genomic_DNA"/>
</dbReference>
<protein>
    <recommendedName>
        <fullName evidence="3">DUF4136 domain-containing protein</fullName>
    </recommendedName>
</protein>
<proteinExistence type="predicted"/>